<reference evidence="1" key="2">
    <citation type="submission" date="2022-06" db="EMBL/GenBank/DDBJ databases">
        <title>Genome sequences of seven Enterobacteriaceae strains isolated from Canadian wastewater treatment facilities.</title>
        <authorList>
            <person name="Huang H."/>
            <person name="Chmara J.T."/>
            <person name="Duceppe M.-O."/>
        </authorList>
    </citation>
    <scope>NUCLEOTIDE SEQUENCE</scope>
    <source>
        <strain evidence="1">HH13</strain>
    </source>
</reference>
<dbReference type="EMBL" id="CP133586">
    <property type="protein sequence ID" value="WMT15695.1"/>
    <property type="molecule type" value="Genomic_DNA"/>
</dbReference>
<accession>A0AAE7JUS0</accession>
<name>A0AAE7JUS0_SERFO</name>
<reference evidence="3" key="1">
    <citation type="submission" date="2020-03" db="EMBL/GenBank/DDBJ databases">
        <title>Genome sequences of seven Enterobacteriaceae strains isolated from Canadian wastewater treatment facilities.</title>
        <authorList>
            <person name="Huang H."/>
            <person name="Chmara J.T."/>
            <person name="Duceppe M.-O."/>
        </authorList>
    </citation>
    <scope>NUCLEOTIDE SEQUENCE [LARGE SCALE GENOMIC DNA]</scope>
    <source>
        <strain evidence="3">Biosolid 3</strain>
    </source>
</reference>
<dbReference type="Proteomes" id="UP000503464">
    <property type="component" value="Chromosome"/>
</dbReference>
<sequence>MKRVKFMTVIKITDRGGWPFAGRNPEIKWVIFTRHTDSVGNNYPHAGVPVAEEAHGI</sequence>
<organism evidence="1 3">
    <name type="scientific">Serratia fonticola</name>
    <dbReference type="NCBI Taxonomy" id="47917"/>
    <lineage>
        <taxon>Bacteria</taxon>
        <taxon>Pseudomonadati</taxon>
        <taxon>Pseudomonadota</taxon>
        <taxon>Gammaproteobacteria</taxon>
        <taxon>Enterobacterales</taxon>
        <taxon>Yersiniaceae</taxon>
        <taxon>Serratia</taxon>
    </lineage>
</organism>
<evidence type="ECO:0000313" key="3">
    <source>
        <dbReference type="Proteomes" id="UP000503464"/>
    </source>
</evidence>
<evidence type="ECO:0000313" key="4">
    <source>
        <dbReference type="Proteomes" id="UP001235341"/>
    </source>
</evidence>
<keyword evidence="4" id="KW-1185">Reference proteome</keyword>
<evidence type="ECO:0000313" key="1">
    <source>
        <dbReference type="EMBL" id="QKJ60435.1"/>
    </source>
</evidence>
<dbReference type="EMBL" id="CP054160">
    <property type="protein sequence ID" value="QKJ60435.1"/>
    <property type="molecule type" value="Genomic_DNA"/>
</dbReference>
<protein>
    <submittedName>
        <fullName evidence="1">Uncharacterized protein</fullName>
    </submittedName>
</protein>
<evidence type="ECO:0000313" key="2">
    <source>
        <dbReference type="EMBL" id="WMT15695.1"/>
    </source>
</evidence>
<dbReference type="AlphaFoldDB" id="A0AAE7JUS0"/>
<reference evidence="2 4" key="3">
    <citation type="submission" date="2023-08" db="EMBL/GenBank/DDBJ databases">
        <title>Complete Genome and Methylome dissection of Serratia fonticola NEB369.</title>
        <authorList>
            <person name="Fomenkov A."/>
            <person name="Roberts R.D."/>
        </authorList>
    </citation>
    <scope>NUCLEOTIDE SEQUENCE [LARGE SCALE GENOMIC DNA]</scope>
    <source>
        <strain evidence="2 4">NEB369</strain>
    </source>
</reference>
<gene>
    <name evidence="1" type="ORF">G9399_21785</name>
    <name evidence="2" type="ORF">RFB13_04960</name>
</gene>
<dbReference type="RefSeq" id="WP_158006247.1">
    <property type="nucleotide sequence ID" value="NZ_CP054160.3"/>
</dbReference>
<dbReference type="Proteomes" id="UP001235341">
    <property type="component" value="Chromosome"/>
</dbReference>
<proteinExistence type="predicted"/>